<dbReference type="EMBL" id="JAMPKK010000039">
    <property type="protein sequence ID" value="MEP0866244.1"/>
    <property type="molecule type" value="Genomic_DNA"/>
</dbReference>
<accession>A0ABV0JSZ9</accession>
<dbReference type="RefSeq" id="WP_190426570.1">
    <property type="nucleotide sequence ID" value="NZ_JAMPKK010000039.1"/>
</dbReference>
<comment type="caution">
    <text evidence="1">The sequence shown here is derived from an EMBL/GenBank/DDBJ whole genome shotgun (WGS) entry which is preliminary data.</text>
</comment>
<dbReference type="Proteomes" id="UP001442494">
    <property type="component" value="Unassembled WGS sequence"/>
</dbReference>
<reference evidence="1 2" key="1">
    <citation type="submission" date="2022-04" db="EMBL/GenBank/DDBJ databases">
        <title>Positive selection, recombination, and allopatry shape intraspecific diversity of widespread and dominant cyanobacteria.</title>
        <authorList>
            <person name="Wei J."/>
            <person name="Shu W."/>
            <person name="Hu C."/>
        </authorList>
    </citation>
    <scope>NUCLEOTIDE SEQUENCE [LARGE SCALE GENOMIC DNA]</scope>
    <source>
        <strain evidence="1 2">GB2-A5</strain>
    </source>
</reference>
<evidence type="ECO:0000313" key="1">
    <source>
        <dbReference type="EMBL" id="MEP0866244.1"/>
    </source>
</evidence>
<proteinExistence type="predicted"/>
<sequence>MRQEYNKLVRDRIPEIIHQAGKQCEVEVMSQTEYLQALRNKLIEEAQEAAVATPQDLVKELADLYEVIDTICTEYQINTSSILAEQERRRAERGGFKGRLRLLWTK</sequence>
<dbReference type="InterPro" id="IPR038735">
    <property type="entry name" value="MSMEG_1276-like_NTP-PPase_dom"/>
</dbReference>
<evidence type="ECO:0000313" key="2">
    <source>
        <dbReference type="Proteomes" id="UP001442494"/>
    </source>
</evidence>
<gene>
    <name evidence="1" type="ORF">NDI37_17420</name>
</gene>
<dbReference type="CDD" id="cd11532">
    <property type="entry name" value="NTP-PPase_COG4997"/>
    <property type="match status" value="1"/>
</dbReference>
<organism evidence="1 2">
    <name type="scientific">Funiculus sociatus GB2-A5</name>
    <dbReference type="NCBI Taxonomy" id="2933946"/>
    <lineage>
        <taxon>Bacteria</taxon>
        <taxon>Bacillati</taxon>
        <taxon>Cyanobacteriota</taxon>
        <taxon>Cyanophyceae</taxon>
        <taxon>Coleofasciculales</taxon>
        <taxon>Coleofasciculaceae</taxon>
        <taxon>Funiculus</taxon>
    </lineage>
</organism>
<protein>
    <submittedName>
        <fullName evidence="1">Nucleoside triphosphate pyrophosphohydrolase</fullName>
    </submittedName>
</protein>
<dbReference type="SUPFAM" id="SSF101386">
    <property type="entry name" value="all-alpha NTP pyrophosphatases"/>
    <property type="match status" value="1"/>
</dbReference>
<name>A0ABV0JSZ9_9CYAN</name>
<keyword evidence="2" id="KW-1185">Reference proteome</keyword>